<dbReference type="Proteomes" id="UP000461880">
    <property type="component" value="Unassembled WGS sequence"/>
</dbReference>
<comment type="caution">
    <text evidence="6">The sequence shown here is derived from an EMBL/GenBank/DDBJ whole genome shotgun (WGS) entry which is preliminary data.</text>
</comment>
<evidence type="ECO:0000313" key="6">
    <source>
        <dbReference type="EMBL" id="MSS58383.1"/>
    </source>
</evidence>
<dbReference type="Gene3D" id="3.20.20.70">
    <property type="entry name" value="Aldolase class I"/>
    <property type="match status" value="1"/>
</dbReference>
<dbReference type="PANTHER" id="PTHR43524">
    <property type="entry name" value="RADICAL SAM SUPERFAMILY PROTEIN"/>
    <property type="match status" value="1"/>
</dbReference>
<evidence type="ECO:0000259" key="5">
    <source>
        <dbReference type="PROSITE" id="PS51918"/>
    </source>
</evidence>
<dbReference type="CDD" id="cd01335">
    <property type="entry name" value="Radical_SAM"/>
    <property type="match status" value="1"/>
</dbReference>
<dbReference type="PROSITE" id="PS51918">
    <property type="entry name" value="RADICAL_SAM"/>
    <property type="match status" value="1"/>
</dbReference>
<dbReference type="SUPFAM" id="SSF102114">
    <property type="entry name" value="Radical SAM enzymes"/>
    <property type="match status" value="1"/>
</dbReference>
<dbReference type="Pfam" id="PF13186">
    <property type="entry name" value="SPASM"/>
    <property type="match status" value="1"/>
</dbReference>
<name>A0A7X2TG48_9FIRM</name>
<evidence type="ECO:0000256" key="3">
    <source>
        <dbReference type="ARBA" id="ARBA00023004"/>
    </source>
</evidence>
<dbReference type="Pfam" id="PF04055">
    <property type="entry name" value="Radical_SAM"/>
    <property type="match status" value="1"/>
</dbReference>
<dbReference type="CDD" id="cd21128">
    <property type="entry name" value="SPASM_rSAM"/>
    <property type="match status" value="1"/>
</dbReference>
<dbReference type="EMBL" id="VUMN01000010">
    <property type="protein sequence ID" value="MSS58383.1"/>
    <property type="molecule type" value="Genomic_DNA"/>
</dbReference>
<organism evidence="6 7">
    <name type="scientific">Stecheria intestinalis</name>
    <dbReference type="NCBI Taxonomy" id="2606630"/>
    <lineage>
        <taxon>Bacteria</taxon>
        <taxon>Bacillati</taxon>
        <taxon>Bacillota</taxon>
        <taxon>Erysipelotrichia</taxon>
        <taxon>Erysipelotrichales</taxon>
        <taxon>Erysipelotrichaceae</taxon>
        <taxon>Stecheria</taxon>
    </lineage>
</organism>
<gene>
    <name evidence="6" type="ORF">FYJ51_05640</name>
</gene>
<dbReference type="InterPro" id="IPR013785">
    <property type="entry name" value="Aldolase_TIM"/>
</dbReference>
<accession>A0A7X2TG48</accession>
<dbReference type="PANTHER" id="PTHR43524:SF1">
    <property type="entry name" value="RADICAL SAM SUPERFAMILY PROTEIN"/>
    <property type="match status" value="1"/>
</dbReference>
<keyword evidence="4" id="KW-0411">Iron-sulfur</keyword>
<feature type="domain" description="Radical SAM core" evidence="5">
    <location>
        <begin position="105"/>
        <end position="315"/>
    </location>
</feature>
<keyword evidence="3" id="KW-0408">Iron</keyword>
<dbReference type="AlphaFoldDB" id="A0A7X2TG48"/>
<dbReference type="InterPro" id="IPR058240">
    <property type="entry name" value="rSAM_sf"/>
</dbReference>
<evidence type="ECO:0000256" key="4">
    <source>
        <dbReference type="ARBA" id="ARBA00023014"/>
    </source>
</evidence>
<dbReference type="GO" id="GO:0003824">
    <property type="term" value="F:catalytic activity"/>
    <property type="evidence" value="ECO:0007669"/>
    <property type="project" value="InterPro"/>
</dbReference>
<keyword evidence="1" id="KW-0949">S-adenosyl-L-methionine</keyword>
<dbReference type="InterPro" id="IPR023885">
    <property type="entry name" value="4Fe4S-binding_SPASM_dom"/>
</dbReference>
<dbReference type="InterPro" id="IPR006638">
    <property type="entry name" value="Elp3/MiaA/NifB-like_rSAM"/>
</dbReference>
<dbReference type="SFLD" id="SFLDS00029">
    <property type="entry name" value="Radical_SAM"/>
    <property type="match status" value="1"/>
</dbReference>
<dbReference type="GO" id="GO:0046872">
    <property type="term" value="F:metal ion binding"/>
    <property type="evidence" value="ECO:0007669"/>
    <property type="project" value="UniProtKB-KW"/>
</dbReference>
<sequence>MQKTFSETVKAFGVKQVLGYLQKDPENNIPKILDWLDKYGGSVAMPEQLAFVRRVLTDKDNKWYKYAIRLFKEIDQNCMDKFLTNFVINGSMLGLPRQRKMAAKYKCNIPWTILFDPTSACNMHCIGCWAAEYGYKNNLTFEEMDKIVSQGKELGTYVYLMTGGEPLVRKDDILKLAQKHNDCYFHIFTNTTLMTEEFLDEVVKCGNISFAPSIEGNRETTDSRRGEGCYDKVMHALDMLKAKGIPFAVSICYTHVNYKAVTSDEFIEMLIEKGARIAWFFHYMPVGNDATPDLLLTPDEREYIYRRIRYIRSEESPFPIFTIDFQNDGEYIGGCIAGGKNYCHINSAGDVEPCVFIHYSQANIKDQDLLDCLRQPLFLKYRENQPFNQNMFQPCPMLENSGRLTEIVNESGAHSTDLTSPESAEHLCGKTKAYADAWAPRAEKLWEERLEQKKAAEEAKKAQQNA</sequence>
<dbReference type="InterPro" id="IPR007197">
    <property type="entry name" value="rSAM"/>
</dbReference>
<keyword evidence="7" id="KW-1185">Reference proteome</keyword>
<dbReference type="GO" id="GO:0051536">
    <property type="term" value="F:iron-sulfur cluster binding"/>
    <property type="evidence" value="ECO:0007669"/>
    <property type="project" value="UniProtKB-KW"/>
</dbReference>
<dbReference type="SMART" id="SM00729">
    <property type="entry name" value="Elp3"/>
    <property type="match status" value="1"/>
</dbReference>
<reference evidence="6 7" key="1">
    <citation type="submission" date="2019-08" db="EMBL/GenBank/DDBJ databases">
        <title>In-depth cultivation of the pig gut microbiome towards novel bacterial diversity and tailored functional studies.</title>
        <authorList>
            <person name="Wylensek D."/>
            <person name="Hitch T.C.A."/>
            <person name="Clavel T."/>
        </authorList>
    </citation>
    <scope>NUCLEOTIDE SEQUENCE [LARGE SCALE GENOMIC DNA]</scope>
    <source>
        <strain evidence="6 7">Oil+RF-744-GAM-WT-6</strain>
    </source>
</reference>
<dbReference type="SFLD" id="SFLDG01067">
    <property type="entry name" value="SPASM/twitch_domain_containing"/>
    <property type="match status" value="1"/>
</dbReference>
<evidence type="ECO:0000313" key="7">
    <source>
        <dbReference type="Proteomes" id="UP000461880"/>
    </source>
</evidence>
<evidence type="ECO:0000256" key="1">
    <source>
        <dbReference type="ARBA" id="ARBA00022691"/>
    </source>
</evidence>
<protein>
    <submittedName>
        <fullName evidence="6">Radical SAM protein</fullName>
    </submittedName>
</protein>
<proteinExistence type="predicted"/>
<evidence type="ECO:0000256" key="2">
    <source>
        <dbReference type="ARBA" id="ARBA00022723"/>
    </source>
</evidence>
<keyword evidence="2" id="KW-0479">Metal-binding</keyword>
<dbReference type="RefSeq" id="WP_105303183.1">
    <property type="nucleotide sequence ID" value="NZ_JAQXPC010000012.1"/>
</dbReference>